<organism evidence="2 3">
    <name type="scientific">Micromonospora pallida</name>
    <dbReference type="NCBI Taxonomy" id="145854"/>
    <lineage>
        <taxon>Bacteria</taxon>
        <taxon>Bacillati</taxon>
        <taxon>Actinomycetota</taxon>
        <taxon>Actinomycetes</taxon>
        <taxon>Micromonosporales</taxon>
        <taxon>Micromonosporaceae</taxon>
        <taxon>Micromonospora</taxon>
    </lineage>
</organism>
<evidence type="ECO:0000256" key="1">
    <source>
        <dbReference type="SAM" id="SignalP"/>
    </source>
</evidence>
<keyword evidence="1" id="KW-0732">Signal</keyword>
<proteinExistence type="predicted"/>
<keyword evidence="3" id="KW-1185">Reference proteome</keyword>
<feature type="signal peptide" evidence="1">
    <location>
        <begin position="1"/>
        <end position="26"/>
    </location>
</feature>
<dbReference type="Proteomes" id="UP000198959">
    <property type="component" value="Unassembled WGS sequence"/>
</dbReference>
<reference evidence="3" key="1">
    <citation type="submission" date="2016-06" db="EMBL/GenBank/DDBJ databases">
        <authorList>
            <person name="Varghese N."/>
            <person name="Submissions Spin"/>
        </authorList>
    </citation>
    <scope>NUCLEOTIDE SEQUENCE [LARGE SCALE GENOMIC DNA]</scope>
    <source>
        <strain evidence="3">DSM 43817</strain>
    </source>
</reference>
<evidence type="ECO:0000313" key="3">
    <source>
        <dbReference type="Proteomes" id="UP000198959"/>
    </source>
</evidence>
<dbReference type="RefSeq" id="WP_091642909.1">
    <property type="nucleotide sequence ID" value="NZ_FMHW01000002.1"/>
</dbReference>
<sequence>MIRRLLTVTSTTVALVLGLAAAPAQAVVVGATGCNTNVSTVLGSWDVDGDSALETVYDRHTGTFTEIGFVYLLDSGVCYGYEIPGASSYDWVLFSPPSDLDGIAGAELAVSWKTTPGTVLNQRKTWIVKHRTRTMSEVASGGNLSWDWQYDLDSLAGNDLLFTYQTLYQSQPDYGLVKVYSTQTGQLRSYSLQTQIIDPRFDQRAFGDTNGVAGTEAVFIQYPYISNSYYHGGFVKILDARSGVVRSYSTLPQASYWTSLWSLASYRYEVSQKNGTGGAEVTVYYQFYNNSTGRSDYLRWVVDDTQQRATLYYSW</sequence>
<dbReference type="AlphaFoldDB" id="A0A1C6SCB8"/>
<dbReference type="EMBL" id="FMHW01000002">
    <property type="protein sequence ID" value="SCL27048.1"/>
    <property type="molecule type" value="Genomic_DNA"/>
</dbReference>
<dbReference type="PROSITE" id="PS51257">
    <property type="entry name" value="PROKAR_LIPOPROTEIN"/>
    <property type="match status" value="1"/>
</dbReference>
<protein>
    <recommendedName>
        <fullName evidence="4">YD repeat-containing protein</fullName>
    </recommendedName>
</protein>
<name>A0A1C6SCB8_9ACTN</name>
<accession>A0A1C6SCB8</accession>
<feature type="chain" id="PRO_5008745690" description="YD repeat-containing protein" evidence="1">
    <location>
        <begin position="27"/>
        <end position="315"/>
    </location>
</feature>
<evidence type="ECO:0000313" key="2">
    <source>
        <dbReference type="EMBL" id="SCL27048.1"/>
    </source>
</evidence>
<gene>
    <name evidence="2" type="ORF">GA0074692_2280</name>
</gene>
<evidence type="ECO:0008006" key="4">
    <source>
        <dbReference type="Google" id="ProtNLM"/>
    </source>
</evidence>